<dbReference type="SUPFAM" id="SSF51905">
    <property type="entry name" value="FAD/NAD(P)-binding domain"/>
    <property type="match status" value="1"/>
</dbReference>
<feature type="domain" description="FAD-dependent oxidoreductase 2 FAD-binding" evidence="5">
    <location>
        <begin position="6"/>
        <end position="437"/>
    </location>
</feature>
<evidence type="ECO:0000256" key="2">
    <source>
        <dbReference type="ARBA" id="ARBA00022630"/>
    </source>
</evidence>
<keyword evidence="7" id="KW-1185">Reference proteome</keyword>
<dbReference type="Proteomes" id="UP000319213">
    <property type="component" value="Unassembled WGS sequence"/>
</dbReference>
<dbReference type="PANTHER" id="PTHR43400">
    <property type="entry name" value="FUMARATE REDUCTASE"/>
    <property type="match status" value="1"/>
</dbReference>
<dbReference type="Gene3D" id="3.50.50.60">
    <property type="entry name" value="FAD/NAD(P)-binding domain"/>
    <property type="match status" value="1"/>
</dbReference>
<dbReference type="OrthoDB" id="9813348at2"/>
<keyword evidence="4" id="KW-0560">Oxidoreductase</keyword>
<evidence type="ECO:0000313" key="7">
    <source>
        <dbReference type="Proteomes" id="UP000319213"/>
    </source>
</evidence>
<dbReference type="InterPro" id="IPR036188">
    <property type="entry name" value="FAD/NAD-bd_sf"/>
</dbReference>
<dbReference type="Pfam" id="PF00890">
    <property type="entry name" value="FAD_binding_2"/>
    <property type="match status" value="1"/>
</dbReference>
<accession>A0A543J4G3</accession>
<dbReference type="InterPro" id="IPR027477">
    <property type="entry name" value="Succ_DH/fumarate_Rdtase_cat_sf"/>
</dbReference>
<gene>
    <name evidence="6" type="ORF">FHX40_4497</name>
</gene>
<evidence type="ECO:0000259" key="5">
    <source>
        <dbReference type="Pfam" id="PF00890"/>
    </source>
</evidence>
<name>A0A543J4G3_9ACTN</name>
<dbReference type="InterPro" id="IPR003953">
    <property type="entry name" value="FAD-dep_OxRdtase_2_FAD-bd"/>
</dbReference>
<evidence type="ECO:0000313" key="6">
    <source>
        <dbReference type="EMBL" id="TQM77726.1"/>
    </source>
</evidence>
<dbReference type="InterPro" id="IPR050315">
    <property type="entry name" value="FAD-oxidoreductase_2"/>
</dbReference>
<keyword evidence="2" id="KW-0285">Flavoprotein</keyword>
<reference evidence="6 7" key="1">
    <citation type="submission" date="2019-06" db="EMBL/GenBank/DDBJ databases">
        <title>Sequencing the genomes of 1000 actinobacteria strains.</title>
        <authorList>
            <person name="Klenk H.-P."/>
        </authorList>
    </citation>
    <scope>NUCLEOTIDE SEQUENCE [LARGE SCALE GENOMIC DNA]</scope>
    <source>
        <strain evidence="6 7">DSM 43186</strain>
    </source>
</reference>
<dbReference type="GO" id="GO:0008202">
    <property type="term" value="P:steroid metabolic process"/>
    <property type="evidence" value="ECO:0007669"/>
    <property type="project" value="UniProtKB-ARBA"/>
</dbReference>
<dbReference type="PANTHER" id="PTHR43400:SF10">
    <property type="entry name" value="3-OXOSTEROID 1-DEHYDROGENASE"/>
    <property type="match status" value="1"/>
</dbReference>
<proteinExistence type="predicted"/>
<evidence type="ECO:0000256" key="1">
    <source>
        <dbReference type="ARBA" id="ARBA00001974"/>
    </source>
</evidence>
<comment type="caution">
    <text evidence="6">The sequence shown here is derived from an EMBL/GenBank/DDBJ whole genome shotgun (WGS) entry which is preliminary data.</text>
</comment>
<sequence>MAERFDVVVAGAGLAGASAAAAAAEQGAAVLLLEKNPTPGGSTVLSSGLNAYAGTDEQAAAGVSDSVELLRTDLLEVGGHRNDVTLVDAYCREQLATYRWLRGHGVTFGPPLPGSGQSVPRSHPADTAAMVEALLRAARARGAEVRYRWAVRRLETGGGRVTGLVAADRDGTEHRIAAGAVVLATGGFSRSPELISRFAPRMEQAIKAGGSGNTGDGLRMACKLGAGLADLPYVKATFGVFPWPNPAEEGHGLLAVYKGAIAVNGHGERFTDESLPYKEIGDACLAQPEGIAFQIFDAPVLADANPNVPIYDFEPRLRAGQFQQAGTLAELADLLGIPGDRLQATVDDYNARIAAGEPDRFGRRTLSGGVGKPRPIATPPFYGYPCTAVLLATYGGITVDAEARVLDVYGEPIAGLYAAGEVTGGFHGAGYVTGTSLGKSAVFGRIAGITATREADR</sequence>
<dbReference type="RefSeq" id="WP_142261411.1">
    <property type="nucleotide sequence ID" value="NZ_BMPV01000002.1"/>
</dbReference>
<dbReference type="SUPFAM" id="SSF56425">
    <property type="entry name" value="Succinate dehydrogenase/fumarate reductase flavoprotein, catalytic domain"/>
    <property type="match status" value="1"/>
</dbReference>
<evidence type="ECO:0000256" key="3">
    <source>
        <dbReference type="ARBA" id="ARBA00022827"/>
    </source>
</evidence>
<keyword evidence="3" id="KW-0274">FAD</keyword>
<organism evidence="6 7">
    <name type="scientific">Thermopolyspora flexuosa</name>
    <dbReference type="NCBI Taxonomy" id="103836"/>
    <lineage>
        <taxon>Bacteria</taxon>
        <taxon>Bacillati</taxon>
        <taxon>Actinomycetota</taxon>
        <taxon>Actinomycetes</taxon>
        <taxon>Streptosporangiales</taxon>
        <taxon>Streptosporangiaceae</taxon>
        <taxon>Thermopolyspora</taxon>
    </lineage>
</organism>
<dbReference type="GO" id="GO:0033765">
    <property type="term" value="F:steroid dehydrogenase activity, acting on the CH-CH group of donors"/>
    <property type="evidence" value="ECO:0007669"/>
    <property type="project" value="UniProtKB-ARBA"/>
</dbReference>
<comment type="cofactor">
    <cofactor evidence="1">
        <name>FAD</name>
        <dbReference type="ChEBI" id="CHEBI:57692"/>
    </cofactor>
</comment>
<evidence type="ECO:0000256" key="4">
    <source>
        <dbReference type="ARBA" id="ARBA00023002"/>
    </source>
</evidence>
<dbReference type="EMBL" id="VFPQ01000001">
    <property type="protein sequence ID" value="TQM77726.1"/>
    <property type="molecule type" value="Genomic_DNA"/>
</dbReference>
<dbReference type="AlphaFoldDB" id="A0A543J4G3"/>
<dbReference type="Gene3D" id="3.90.700.10">
    <property type="entry name" value="Succinate dehydrogenase/fumarate reductase flavoprotein, catalytic domain"/>
    <property type="match status" value="1"/>
</dbReference>
<protein>
    <submittedName>
        <fullName evidence="6">Fumarate reductase flavoprotein subunit</fullName>
    </submittedName>
</protein>